<comment type="caution">
    <text evidence="2">The sequence shown here is derived from an EMBL/GenBank/DDBJ whole genome shotgun (WGS) entry which is preliminary data.</text>
</comment>
<feature type="region of interest" description="Disordered" evidence="1">
    <location>
        <begin position="248"/>
        <end position="309"/>
    </location>
</feature>
<dbReference type="Proteomes" id="UP001158049">
    <property type="component" value="Unassembled WGS sequence"/>
</dbReference>
<accession>A0ABY1QEI0</accession>
<dbReference type="RefSeq" id="WP_283443469.1">
    <property type="nucleotide sequence ID" value="NZ_FXUL01000013.1"/>
</dbReference>
<reference evidence="2 3" key="1">
    <citation type="submission" date="2017-05" db="EMBL/GenBank/DDBJ databases">
        <authorList>
            <person name="Varghese N."/>
            <person name="Submissions S."/>
        </authorList>
    </citation>
    <scope>NUCLEOTIDE SEQUENCE [LARGE SCALE GENOMIC DNA]</scope>
    <source>
        <strain evidence="2 3">DSM 26001</strain>
    </source>
</reference>
<feature type="compositionally biased region" description="Polar residues" evidence="1">
    <location>
        <begin position="356"/>
        <end position="366"/>
    </location>
</feature>
<proteinExistence type="predicted"/>
<gene>
    <name evidence="2" type="ORF">SAMN06295970_113119</name>
</gene>
<evidence type="ECO:0000313" key="3">
    <source>
        <dbReference type="Proteomes" id="UP001158049"/>
    </source>
</evidence>
<keyword evidence="3" id="KW-1185">Reference proteome</keyword>
<protein>
    <recommendedName>
        <fullName evidence="4">Response regulatory domain-containing protein</fullName>
    </recommendedName>
</protein>
<feature type="region of interest" description="Disordered" evidence="1">
    <location>
        <begin position="338"/>
        <end position="366"/>
    </location>
</feature>
<organism evidence="2 3">
    <name type="scientific">Noviherbaspirillum suwonense</name>
    <dbReference type="NCBI Taxonomy" id="1224511"/>
    <lineage>
        <taxon>Bacteria</taxon>
        <taxon>Pseudomonadati</taxon>
        <taxon>Pseudomonadota</taxon>
        <taxon>Betaproteobacteria</taxon>
        <taxon>Burkholderiales</taxon>
        <taxon>Oxalobacteraceae</taxon>
        <taxon>Noviherbaspirillum</taxon>
    </lineage>
</organism>
<name>A0ABY1QEI0_9BURK</name>
<evidence type="ECO:0000256" key="1">
    <source>
        <dbReference type="SAM" id="MobiDB-lite"/>
    </source>
</evidence>
<sequence length="416" mass="42325">MENLDTGTLDNWYANRAMPMPTQLQRLAVIAPDDAPGLALLRQRLAQRGPRSLNCDHFAAGFNGAASVSLISAFEQIRQRHATDPYDIVLLLEGRPEALGIAESNGLIPGQVSRMPVPVWTAIGEDDANTELGDVANRVFSSPAALIGALPLQGGQAQAEAPIPAPQPERQPVAAPVFTLVSASDDAAPAPLPALPTLPSRHAAATPAHASAHPLVLCAAGAVIVASLTAVAAMLGWLPSRTHADAGVPGRPATTMTSLPSAAPATPTTGRVVNAVDAGPAALPAGSTPEPAIEPAPSPSTPQSSGIGEDAALAGAGAAVGAAGLAGVAAQAGAATQAQAAAPAKRVRRTPRRQSETLTAQAPRQVGSSEVPIVEFVGTKSREQVIAEMMEARRAANRQAANGNYFPWPSGAATRR</sequence>
<evidence type="ECO:0008006" key="4">
    <source>
        <dbReference type="Google" id="ProtNLM"/>
    </source>
</evidence>
<evidence type="ECO:0000313" key="2">
    <source>
        <dbReference type="EMBL" id="SMP68212.1"/>
    </source>
</evidence>
<feature type="compositionally biased region" description="Polar residues" evidence="1">
    <location>
        <begin position="254"/>
        <end position="271"/>
    </location>
</feature>
<dbReference type="EMBL" id="FXUL01000013">
    <property type="protein sequence ID" value="SMP68212.1"/>
    <property type="molecule type" value="Genomic_DNA"/>
</dbReference>